<dbReference type="KEGG" id="aph:APH_1327"/>
<evidence type="ECO:0000313" key="2">
    <source>
        <dbReference type="Proteomes" id="UP000001943"/>
    </source>
</evidence>
<keyword evidence="2" id="KW-1185">Reference proteome</keyword>
<accession>Q2GIG6</accession>
<dbReference type="AlphaFoldDB" id="Q2GIG6"/>
<dbReference type="HOGENOM" id="CLU_3148840_0_0_5"/>
<dbReference type="EMBL" id="CP000235">
    <property type="protein sequence ID" value="ABD44396.1"/>
    <property type="molecule type" value="Genomic_DNA"/>
</dbReference>
<reference evidence="1 2" key="1">
    <citation type="journal article" date="2006" name="PLoS Genet.">
        <title>Comparative genomics of emerging human ehrlichiosis agents.</title>
        <authorList>
            <person name="Dunning Hotopp J.C."/>
            <person name="Lin M."/>
            <person name="Madupu R."/>
            <person name="Crabtree J."/>
            <person name="Angiuoli S.V."/>
            <person name="Eisen J.A."/>
            <person name="Seshadri R."/>
            <person name="Ren Q."/>
            <person name="Wu M."/>
            <person name="Utterback T.R."/>
            <person name="Smith S."/>
            <person name="Lewis M."/>
            <person name="Khouri H."/>
            <person name="Zhang C."/>
            <person name="Niu H."/>
            <person name="Lin Q."/>
            <person name="Ohashi N."/>
            <person name="Zhi N."/>
            <person name="Nelson W."/>
            <person name="Brinkac L.M."/>
            <person name="Dodson R.J."/>
            <person name="Rosovitz M.J."/>
            <person name="Sundaram J."/>
            <person name="Daugherty S.C."/>
            <person name="Davidsen T."/>
            <person name="Durkin A.S."/>
            <person name="Gwinn M."/>
            <person name="Haft D.H."/>
            <person name="Selengut J.D."/>
            <person name="Sullivan S.A."/>
            <person name="Zafar N."/>
            <person name="Zhou L."/>
            <person name="Benahmed F."/>
            <person name="Forberger H."/>
            <person name="Halpin R."/>
            <person name="Mulligan S."/>
            <person name="Robinson J."/>
            <person name="White O."/>
            <person name="Rikihisa Y."/>
            <person name="Tettelin H."/>
        </authorList>
    </citation>
    <scope>NUCLEOTIDE SEQUENCE [LARGE SCALE GENOMIC DNA]</scope>
    <source>
        <strain evidence="1 2">HZ</strain>
    </source>
</reference>
<dbReference type="STRING" id="212042.APH_1327"/>
<sequence>MPFILPLNMFHEIRDFVAKYVVLQQHMYRPVCSKNQHHLEKSISFINL</sequence>
<dbReference type="EnsemblBacteria" id="ABD44396">
    <property type="protein sequence ID" value="ABD44396"/>
    <property type="gene ID" value="APH_1327"/>
</dbReference>
<evidence type="ECO:0000313" key="1">
    <source>
        <dbReference type="EMBL" id="ABD44396.1"/>
    </source>
</evidence>
<name>Q2GIG6_ANAPZ</name>
<organism evidence="1 2">
    <name type="scientific">Anaplasma phagocytophilum (strain HZ)</name>
    <dbReference type="NCBI Taxonomy" id="212042"/>
    <lineage>
        <taxon>Bacteria</taxon>
        <taxon>Pseudomonadati</taxon>
        <taxon>Pseudomonadota</taxon>
        <taxon>Alphaproteobacteria</taxon>
        <taxon>Rickettsiales</taxon>
        <taxon>Anaplasmataceae</taxon>
        <taxon>Anaplasma</taxon>
        <taxon>phagocytophilum group</taxon>
    </lineage>
</organism>
<protein>
    <submittedName>
        <fullName evidence="1">Uncharacterized protein</fullName>
    </submittedName>
</protein>
<proteinExistence type="predicted"/>
<dbReference type="Proteomes" id="UP000001943">
    <property type="component" value="Chromosome"/>
</dbReference>
<gene>
    <name evidence="1" type="ordered locus">APH_1327</name>
</gene>
<dbReference type="PaxDb" id="212042-APH_1327"/>